<dbReference type="GO" id="GO:0080120">
    <property type="term" value="P:CAAX-box protein maturation"/>
    <property type="evidence" value="ECO:0007669"/>
    <property type="project" value="UniProtKB-ARBA"/>
</dbReference>
<dbReference type="AlphaFoldDB" id="A0A3S3PAV0"/>
<keyword evidence="6" id="KW-0645">Protease</keyword>
<keyword evidence="4" id="KW-0472">Membrane</keyword>
<keyword evidence="3" id="KW-1003">Cell membrane</keyword>
<evidence type="ECO:0000313" key="7">
    <source>
        <dbReference type="Proteomes" id="UP000285859"/>
    </source>
</evidence>
<evidence type="ECO:0000256" key="2">
    <source>
        <dbReference type="ARBA" id="ARBA00009067"/>
    </source>
</evidence>
<sequence length="220" mass="25564">MKFILSKSIIIAAAFFLFILSQLPVVFLNFLDSNGDTYGIAYKNTPPFIILALAVVTISIFIGIKCGFYNNYRKSFSWKNILFIFSLLIVTFFIQKFVVQFITSHNLYNVSHQITNQMKVENILSSLLFPGQFVAVSILAPILEESIYRAFFYKLFGYKWWTFVLSCFFFSYVHSGFSWDILGYLPLSVALTYVYHRRQVLTDSILLHSLYNTLLLLFVF</sequence>
<organism evidence="6 7">
    <name type="scientific">Lactococcus lactis</name>
    <dbReference type="NCBI Taxonomy" id="1358"/>
    <lineage>
        <taxon>Bacteria</taxon>
        <taxon>Bacillati</taxon>
        <taxon>Bacillota</taxon>
        <taxon>Bacilli</taxon>
        <taxon>Lactobacillales</taxon>
        <taxon>Streptococcaceae</taxon>
        <taxon>Lactococcus</taxon>
    </lineage>
</organism>
<name>A0A3S3PAV0_9LACT</name>
<dbReference type="Pfam" id="PF02517">
    <property type="entry name" value="Rce1-like"/>
    <property type="match status" value="1"/>
</dbReference>
<feature type="transmembrane region" description="Helical" evidence="4">
    <location>
        <begin position="155"/>
        <end position="173"/>
    </location>
</feature>
<feature type="transmembrane region" description="Helical" evidence="4">
    <location>
        <begin position="179"/>
        <end position="195"/>
    </location>
</feature>
<accession>A0A3S3PAV0</accession>
<keyword evidence="4" id="KW-0812">Transmembrane</keyword>
<dbReference type="EMBL" id="SAXH01000056">
    <property type="protein sequence ID" value="RWR43562.1"/>
    <property type="molecule type" value="Genomic_DNA"/>
</dbReference>
<evidence type="ECO:0000313" key="6">
    <source>
        <dbReference type="EMBL" id="RWR43562.1"/>
    </source>
</evidence>
<feature type="transmembrane region" description="Helical" evidence="4">
    <location>
        <begin position="81"/>
        <end position="103"/>
    </location>
</feature>
<evidence type="ECO:0000256" key="3">
    <source>
        <dbReference type="ARBA" id="ARBA00022475"/>
    </source>
</evidence>
<dbReference type="GO" id="GO:0005886">
    <property type="term" value="C:plasma membrane"/>
    <property type="evidence" value="ECO:0007669"/>
    <property type="project" value="UniProtKB-SubCell"/>
</dbReference>
<keyword evidence="6" id="KW-0378">Hydrolase</keyword>
<comment type="caution">
    <text evidence="6">The sequence shown here is derived from an EMBL/GenBank/DDBJ whole genome shotgun (WGS) entry which is preliminary data.</text>
</comment>
<comment type="subcellular location">
    <subcellularLocation>
        <location evidence="1">Cell membrane</location>
        <topology evidence="1">Multi-pass membrane protein</topology>
    </subcellularLocation>
</comment>
<evidence type="ECO:0000259" key="5">
    <source>
        <dbReference type="Pfam" id="PF02517"/>
    </source>
</evidence>
<proteinExistence type="inferred from homology"/>
<feature type="transmembrane region" description="Helical" evidence="4">
    <location>
        <begin position="123"/>
        <end position="143"/>
    </location>
</feature>
<dbReference type="Proteomes" id="UP000285859">
    <property type="component" value="Unassembled WGS sequence"/>
</dbReference>
<dbReference type="GO" id="GO:0006508">
    <property type="term" value="P:proteolysis"/>
    <property type="evidence" value="ECO:0007669"/>
    <property type="project" value="UniProtKB-KW"/>
</dbReference>
<protein>
    <submittedName>
        <fullName evidence="6">CPBP family intramembrane metalloprotease</fullName>
    </submittedName>
</protein>
<keyword evidence="4" id="KW-1133">Transmembrane helix</keyword>
<feature type="transmembrane region" description="Helical" evidence="4">
    <location>
        <begin position="9"/>
        <end position="28"/>
    </location>
</feature>
<keyword evidence="6" id="KW-0482">Metalloprotease</keyword>
<comment type="similarity">
    <text evidence="2">Belongs to the UPF0177 family.</text>
</comment>
<feature type="domain" description="CAAX prenyl protease 2/Lysostaphin resistance protein A-like" evidence="5">
    <location>
        <begin position="131"/>
        <end position="213"/>
    </location>
</feature>
<feature type="transmembrane region" description="Helical" evidence="4">
    <location>
        <begin position="48"/>
        <end position="69"/>
    </location>
</feature>
<dbReference type="GO" id="GO:0008237">
    <property type="term" value="F:metallopeptidase activity"/>
    <property type="evidence" value="ECO:0007669"/>
    <property type="project" value="UniProtKB-KW"/>
</dbReference>
<evidence type="ECO:0000256" key="4">
    <source>
        <dbReference type="SAM" id="Phobius"/>
    </source>
</evidence>
<evidence type="ECO:0000256" key="1">
    <source>
        <dbReference type="ARBA" id="ARBA00004651"/>
    </source>
</evidence>
<dbReference type="RefSeq" id="WP_128268209.1">
    <property type="nucleotide sequence ID" value="NZ_JACCJA010000053.1"/>
</dbReference>
<dbReference type="InterPro" id="IPR003675">
    <property type="entry name" value="Rce1/LyrA-like_dom"/>
</dbReference>
<reference evidence="6 7" key="1">
    <citation type="submission" date="2019-01" db="EMBL/GenBank/DDBJ databases">
        <title>Whole genome sequence of Lactococcus lactis isolated from cow milk.</title>
        <authorList>
            <person name="Sundararaman A."/>
            <person name="Tamang J.-P."/>
            <person name="Halami P."/>
        </authorList>
    </citation>
    <scope>NUCLEOTIDE SEQUENCE [LARGE SCALE GENOMIC DNA]</scope>
    <source>
        <strain evidence="6 7">C2D</strain>
    </source>
</reference>
<dbReference type="GO" id="GO:0004175">
    <property type="term" value="F:endopeptidase activity"/>
    <property type="evidence" value="ECO:0007669"/>
    <property type="project" value="UniProtKB-ARBA"/>
</dbReference>
<gene>
    <name evidence="6" type="ORF">EO246_12985</name>
</gene>